<dbReference type="GO" id="GO:0005549">
    <property type="term" value="F:odorant binding"/>
    <property type="evidence" value="ECO:0007669"/>
    <property type="project" value="InterPro"/>
</dbReference>
<evidence type="ECO:0000256" key="2">
    <source>
        <dbReference type="ARBA" id="ARBA00022475"/>
    </source>
</evidence>
<keyword evidence="8" id="KW-0675">Receptor</keyword>
<feature type="transmembrane region" description="Helical" evidence="10">
    <location>
        <begin position="2276"/>
        <end position="2299"/>
    </location>
</feature>
<feature type="transmembrane region" description="Helical" evidence="10">
    <location>
        <begin position="610"/>
        <end position="635"/>
    </location>
</feature>
<evidence type="ECO:0000256" key="4">
    <source>
        <dbReference type="ARBA" id="ARBA00022692"/>
    </source>
</evidence>
<gene>
    <name evidence="11" type="primary">Or13a_2</name>
    <name evidence="11" type="ORF">G6Z77_0007026</name>
</gene>
<feature type="transmembrane region" description="Helical" evidence="10">
    <location>
        <begin position="647"/>
        <end position="667"/>
    </location>
</feature>
<feature type="transmembrane region" description="Helical" evidence="10">
    <location>
        <begin position="21"/>
        <end position="45"/>
    </location>
</feature>
<feature type="transmembrane region" description="Helical" evidence="10">
    <location>
        <begin position="1914"/>
        <end position="1937"/>
    </location>
</feature>
<dbReference type="PANTHER" id="PTHR21137:SF35">
    <property type="entry name" value="ODORANT RECEPTOR 19A-RELATED"/>
    <property type="match status" value="1"/>
</dbReference>
<keyword evidence="12" id="KW-1185">Reference proteome</keyword>
<feature type="transmembrane region" description="Helical" evidence="10">
    <location>
        <begin position="1949"/>
        <end position="1978"/>
    </location>
</feature>
<evidence type="ECO:0000313" key="12">
    <source>
        <dbReference type="Proteomes" id="UP000670152"/>
    </source>
</evidence>
<feature type="transmembrane region" description="Helical" evidence="10">
    <location>
        <begin position="2725"/>
        <end position="2748"/>
    </location>
</feature>
<feature type="transmembrane region" description="Helical" evidence="10">
    <location>
        <begin position="1287"/>
        <end position="1311"/>
    </location>
</feature>
<feature type="transmembrane region" description="Helical" evidence="10">
    <location>
        <begin position="1110"/>
        <end position="1129"/>
    </location>
</feature>
<feature type="non-terminal residue" evidence="11">
    <location>
        <position position="2960"/>
    </location>
</feature>
<evidence type="ECO:0000313" key="11">
    <source>
        <dbReference type="EMBL" id="KAG5336076.1"/>
    </source>
</evidence>
<feature type="non-terminal residue" evidence="11">
    <location>
        <position position="1"/>
    </location>
</feature>
<evidence type="ECO:0000256" key="3">
    <source>
        <dbReference type="ARBA" id="ARBA00022606"/>
    </source>
</evidence>
<feature type="transmembrane region" description="Helical" evidence="10">
    <location>
        <begin position="2928"/>
        <end position="2946"/>
    </location>
</feature>
<feature type="transmembrane region" description="Helical" evidence="10">
    <location>
        <begin position="110"/>
        <end position="136"/>
    </location>
</feature>
<reference evidence="11 12" key="1">
    <citation type="submission" date="2020-02" db="EMBL/GenBank/DDBJ databases">
        <title>Relaxed selection underlies rapid genomic changes in the transitions from sociality to social parasitism in ants.</title>
        <authorList>
            <person name="Bi X."/>
        </authorList>
    </citation>
    <scope>NUCLEOTIDE SEQUENCE [LARGE SCALE GENOMIC DNA]</scope>
    <source>
        <strain evidence="11">BGI-DK2014b</strain>
        <tissue evidence="11">Whole body</tissue>
    </source>
</reference>
<name>A0A836JX47_9HYME</name>
<feature type="transmembrane region" description="Helical" evidence="10">
    <location>
        <begin position="51"/>
        <end position="70"/>
    </location>
</feature>
<feature type="transmembrane region" description="Helical" evidence="10">
    <location>
        <begin position="278"/>
        <end position="296"/>
    </location>
</feature>
<keyword evidence="9" id="KW-0807">Transducer</keyword>
<feature type="transmembrane region" description="Helical" evidence="10">
    <location>
        <begin position="1000"/>
        <end position="1022"/>
    </location>
</feature>
<dbReference type="Pfam" id="PF02949">
    <property type="entry name" value="7tm_6"/>
    <property type="match status" value="10"/>
</dbReference>
<feature type="transmembrane region" description="Helical" evidence="10">
    <location>
        <begin position="387"/>
        <end position="409"/>
    </location>
</feature>
<feature type="transmembrane region" description="Helical" evidence="10">
    <location>
        <begin position="2470"/>
        <end position="2492"/>
    </location>
</feature>
<feature type="transmembrane region" description="Helical" evidence="10">
    <location>
        <begin position="2586"/>
        <end position="2603"/>
    </location>
</feature>
<feature type="transmembrane region" description="Helical" evidence="10">
    <location>
        <begin position="907"/>
        <end position="936"/>
    </location>
</feature>
<feature type="transmembrane region" description="Helical" evidence="10">
    <location>
        <begin position="1366"/>
        <end position="1388"/>
    </location>
</feature>
<feature type="transmembrane region" description="Helical" evidence="10">
    <location>
        <begin position="537"/>
        <end position="563"/>
    </location>
</feature>
<feature type="transmembrane region" description="Helical" evidence="10">
    <location>
        <begin position="1811"/>
        <end position="1840"/>
    </location>
</feature>
<feature type="transmembrane region" description="Helical" evidence="10">
    <location>
        <begin position="2498"/>
        <end position="2519"/>
    </location>
</feature>
<evidence type="ECO:0000256" key="9">
    <source>
        <dbReference type="ARBA" id="ARBA00023224"/>
    </source>
</evidence>
<keyword evidence="2" id="KW-1003">Cell membrane</keyword>
<dbReference type="EMBL" id="JAANIB010003775">
    <property type="protein sequence ID" value="KAG5336076.1"/>
    <property type="molecule type" value="Genomic_DNA"/>
</dbReference>
<feature type="transmembrane region" description="Helical" evidence="10">
    <location>
        <begin position="1212"/>
        <end position="1238"/>
    </location>
</feature>
<feature type="transmembrane region" description="Helical" evidence="10">
    <location>
        <begin position="2134"/>
        <end position="2161"/>
    </location>
</feature>
<keyword evidence="5" id="KW-0552">Olfaction</keyword>
<feature type="transmembrane region" description="Helical" evidence="10">
    <location>
        <begin position="1156"/>
        <end position="1183"/>
    </location>
</feature>
<feature type="transmembrane region" description="Helical" evidence="10">
    <location>
        <begin position="169"/>
        <end position="195"/>
    </location>
</feature>
<organism evidence="11 12">
    <name type="scientific">Acromyrmex heyeri</name>
    <dbReference type="NCBI Taxonomy" id="230685"/>
    <lineage>
        <taxon>Eukaryota</taxon>
        <taxon>Metazoa</taxon>
        <taxon>Ecdysozoa</taxon>
        <taxon>Arthropoda</taxon>
        <taxon>Hexapoda</taxon>
        <taxon>Insecta</taxon>
        <taxon>Pterygota</taxon>
        <taxon>Neoptera</taxon>
        <taxon>Endopterygota</taxon>
        <taxon>Hymenoptera</taxon>
        <taxon>Apocrita</taxon>
        <taxon>Aculeata</taxon>
        <taxon>Formicoidea</taxon>
        <taxon>Formicidae</taxon>
        <taxon>Myrmicinae</taxon>
        <taxon>Acromyrmex</taxon>
    </lineage>
</organism>
<dbReference type="GO" id="GO:0007165">
    <property type="term" value="P:signal transduction"/>
    <property type="evidence" value="ECO:0007669"/>
    <property type="project" value="UniProtKB-KW"/>
</dbReference>
<feature type="transmembrane region" description="Helical" evidence="10">
    <location>
        <begin position="1752"/>
        <end position="1778"/>
    </location>
</feature>
<feature type="transmembrane region" description="Helical" evidence="10">
    <location>
        <begin position="1428"/>
        <end position="1447"/>
    </location>
</feature>
<keyword evidence="6 10" id="KW-1133">Transmembrane helix</keyword>
<evidence type="ECO:0000256" key="7">
    <source>
        <dbReference type="ARBA" id="ARBA00023136"/>
    </source>
</evidence>
<feature type="transmembrane region" description="Helical" evidence="10">
    <location>
        <begin position="2639"/>
        <end position="2661"/>
    </location>
</feature>
<keyword evidence="3" id="KW-0716">Sensory transduction</keyword>
<feature type="transmembrane region" description="Helical" evidence="10">
    <location>
        <begin position="415"/>
        <end position="437"/>
    </location>
</feature>
<evidence type="ECO:0000256" key="5">
    <source>
        <dbReference type="ARBA" id="ARBA00022725"/>
    </source>
</evidence>
<feature type="transmembrane region" description="Helical" evidence="10">
    <location>
        <begin position="1560"/>
        <end position="1584"/>
    </location>
</feature>
<feature type="transmembrane region" description="Helical" evidence="10">
    <location>
        <begin position="1487"/>
        <end position="1516"/>
    </location>
</feature>
<feature type="transmembrane region" description="Helical" evidence="10">
    <location>
        <begin position="1596"/>
        <end position="1617"/>
    </location>
</feature>
<feature type="transmembrane region" description="Helical" evidence="10">
    <location>
        <begin position="1059"/>
        <end position="1089"/>
    </location>
</feature>
<proteinExistence type="predicted"/>
<comment type="subcellular location">
    <subcellularLocation>
        <location evidence="1">Cell membrane</location>
        <topology evidence="1">Multi-pass membrane protein</topology>
    </subcellularLocation>
</comment>
<feature type="transmembrane region" description="Helical" evidence="10">
    <location>
        <begin position="1664"/>
        <end position="1685"/>
    </location>
</feature>
<feature type="transmembrane region" description="Helical" evidence="10">
    <location>
        <begin position="2361"/>
        <end position="2386"/>
    </location>
</feature>
<feature type="transmembrane region" description="Helical" evidence="10">
    <location>
        <begin position="477"/>
        <end position="507"/>
    </location>
</feature>
<comment type="caution">
    <text evidence="11">The sequence shown here is derived from an EMBL/GenBank/DDBJ whole genome shotgun (WGS) entry which is preliminary data.</text>
</comment>
<feature type="transmembrane region" description="Helical" evidence="10">
    <location>
        <begin position="2423"/>
        <end position="2449"/>
    </location>
</feature>
<dbReference type="InterPro" id="IPR004117">
    <property type="entry name" value="7tm6_olfct_rcpt"/>
</dbReference>
<feature type="transmembrane region" description="Helical" evidence="10">
    <location>
        <begin position="834"/>
        <end position="860"/>
    </location>
</feature>
<feature type="transmembrane region" description="Helical" evidence="10">
    <location>
        <begin position="2204"/>
        <end position="2230"/>
    </location>
</feature>
<feature type="transmembrane region" description="Helical" evidence="10">
    <location>
        <begin position="778"/>
        <end position="797"/>
    </location>
</feature>
<dbReference type="Proteomes" id="UP000670152">
    <property type="component" value="Unassembled WGS sequence"/>
</dbReference>
<evidence type="ECO:0000256" key="6">
    <source>
        <dbReference type="ARBA" id="ARBA00022989"/>
    </source>
</evidence>
<feature type="transmembrane region" description="Helical" evidence="10">
    <location>
        <begin position="345"/>
        <end position="366"/>
    </location>
</feature>
<feature type="transmembrane region" description="Helical" evidence="10">
    <location>
        <begin position="1339"/>
        <end position="1360"/>
    </location>
</feature>
<keyword evidence="4 10" id="KW-0812">Transmembrane</keyword>
<evidence type="ECO:0000256" key="10">
    <source>
        <dbReference type="SAM" id="Phobius"/>
    </source>
</evidence>
<feature type="transmembrane region" description="Helical" evidence="10">
    <location>
        <begin position="241"/>
        <end position="266"/>
    </location>
</feature>
<protein>
    <submittedName>
        <fullName evidence="11">OR13A protein</fullName>
    </submittedName>
</protein>
<feature type="transmembrane region" description="Helical" evidence="10">
    <location>
        <begin position="2792"/>
        <end position="2817"/>
    </location>
</feature>
<feature type="transmembrane region" description="Helical" evidence="10">
    <location>
        <begin position="1999"/>
        <end position="2024"/>
    </location>
</feature>
<feature type="transmembrane region" description="Helical" evidence="10">
    <location>
        <begin position="2311"/>
        <end position="2340"/>
    </location>
</feature>
<evidence type="ECO:0000256" key="8">
    <source>
        <dbReference type="ARBA" id="ARBA00023170"/>
    </source>
</evidence>
<dbReference type="GO" id="GO:0004984">
    <property type="term" value="F:olfactory receptor activity"/>
    <property type="evidence" value="ECO:0007669"/>
    <property type="project" value="InterPro"/>
</dbReference>
<sequence length="2960" mass="343278">LEIIGLWSNSEKFKKSLWPKIRVGVILILLIFISIPTICAVMRVWGDMILLIDNLQITIPILIVSVKYVILRWKQTVLLSIVNMMAEDWMAFKLAEERDVMIKRAQTARLIMMIEYVFVIIGFLTLIILPCFGIQVSHITNSTDRQKFLPLATYHFYDTNKSPQFELTFFIHFVTTLLAITIYAFVDVFLILMILHICGQLENFRCRLINLISCKNFNKILNDIVGTHLRLIRFADNIENAYSLMMLVLVFHFSIVFCLSGFLFTIVRFNETNTRKYFNVHKFLYVLIMYIFQIFADIKIDKSIIAQGYFSILIIIVLLTNTLLYCGAGELVTYQVSYSHISKIHIYNLYKFYYFLWAVNLHRFGFKMVGLWPKPNKCTEKSLWSEIWVGIIFILLIFISNVPMIYAVIEVWGNMVLVIDNLHTTLPQLIISVRYIIMRRKQTVVLSIVNMMAEDWIAFKQDKERNVMIKQAQTARLIMIIGYVFMVIAVLAVIIPPCFGVPVIYVITNFTGVNKPLPLKTYHFYNTDKSPQFELTFFIHSFTTLLGGMIYMCVDIFLILIILHICGQLENFRCRLTDLISSKNFNEVLNNIIETHLRLIRFTDNIENTYSVMMLALIFHFGIVFCLSGFLFTIILTDKNINKADIAQGYFSLLLLFIVLMNTFLYCGAGELVAEQCNAVYRAICDLEWYKLESSKARNLILLMVRAKYPFYITAGNIFPLTMTTFCSVRLLIQSCQFNYILILSIVNMMAEDWMAFKLDEERNVMIKRARTARLIMMIGYGLTIMGFLVIIIPPYFGFPVTYVTNSTDRRKSLPLETYHFYDTDKSPQFELTFFIQILTTLFAATIYMSVDIFLIVMILHICGQLENFRCRLINLILYKNFHKIINYIVATHLRIMRFADNIENTYSLMMLVMVFHFGVVFCLSGFLFTICNAVYRAICDLEWYKLESRKARSLILLMMRAKYPFCITAGKIFPLTMVTFCSLDRERNVMIKRAQTARLIMTIGYVIIIIGFLTVNFLPFFDIHVLYVMNYTDRRRLLPLETYHFYDSYKSPQFELTFFIQILTTLFAATIYMSIDIFLVVIILHICGQLENFRYRLIDLVSYRDFNKILNDIVTFHLLLLSIVSMMAEDWMTFKLEEERDVMIKRAQTARLLMMIGYILIVISVLTLIILSCYGIPIIYVVNITNVRKLLPLKTYDFYNTDKSPQFELTFFIHTLTALLGSTIYVCVDFFLVLTVLHICGQLENFRCRLINLISCKNFNKVLNNIVATHLRLIRFADNIENTYSLMMLISMLHFCIVFCLNGFLLTIVIELHRLGLKLIGLWPSTDEISKKKLGSNICVGFIFTVIFVSGVPLVWALIRVWGDMVLMIDNLRITLPLIVVLFKFIIMRWKRKVLLSIINMMAEDWISLKLNTERDVMIKRARSARLLIIFGFVLMTFAFIMLIIFPCFDIQIRHITNLTDRKKPLPLQTYYFYDTDKSPQFELTFLVQAVTISLAGITYTSVDAFLGLVIFHICGQLENFRRRLVKLMLCKNFNRALNNSIVYHLRLIRFADNIEKTFSLMMLGLVIYFGIVFCLCGFLLVSVVTDQNINHANVAQACYMAIAALILLTHTFLYCGAGELIIGQVNFVWAIELNRFGLELIGLWPKTNEVVKDKYYTSDLRVVIIFIIITFISGIPLICSLVQVRRNMLLVTDNLQITLPLMIVSLKLVIMRWKRSALLLIIKMMAEDWVTLKLDTERNVMMKRGRTARLIVICGYVLMVLAFTVIIIFPCFGVPFRRLTNLTDRDKPLPLQTYYFYDTDKSPQFELTLVIQAITIFLAAVTYTSVDTFLGLTILHICGQLENYRSRLVNLVSCKDFNNALRSNVIAHLRLIRFFTDFVWAIELNRLGLELVGLWPKTNGAVKNTFVSDLRVGIIFFIVTFLSIIPLLCSLVRVWGDMILIVDNLQVMLPLLVVSLKLIVIRWKRTAIVLLVKMMAKDWMELKMDAERNVMIKRAQTARLIVICGFFLMIFVFIVLIILPAFGLHFRYITNLTDQERLLPFQAYYFYDTDKSPQFEIALVIQAATMFLGGTTYTSVDGFLGLLILHICGQLENFKHRLTDLTSCKDFDSALCNNVQTHLRIIRFANNIEDTFALLLLGLVFYFGIVFCLFGFLFVTVITGNEMGHMSLTRVCFIVIGIFTLLAHTFLYCGAGEIIAEQVVTLVSWTCVMIIVCTSMTSGVCVFALVFGMDIAKHSQYKDFMWAIKLNRLGLELIGLWPKSDEVSRNNFSSDLRVIIIFVIVTFISGIPLTCSLIRVWGDILLMVDNLQVTLPLLVVSLKLVIMRCKRTALLSIIKMMAEDWMELKTRKERDVMMRRAQIARIIVISGYVLMVLAFIMVIVLPYFGLSLRRLTNLTDPGKPLPLQTYYFYDVDKSPQFELTYIIQAITVFLAAVTYTSVDAFLGFSILHFSGQLENFKSRITSLISCQNFIYILSHNIMTHIRLIRFAGIIENTFTFMMLGLVFYFGIVFCLHGFLLLTCEEIYRALCDLEWYKLEPQYARSLILLMIRASQPVRITAGKIFPLTMTTFCSVRLLIIYIKFINYFYIFMIMFYMSFDLLRFLQVDFEWAVKLNRIALDFIGLWPKTAKNTRQKLMCNIRVLIVFLSVTCGVLIPSIHSFIRIYGDIMLMLDNLQFTLPAISCSIRIVIFWWKKEAIIPIMNMIAEDWIKSKSVQDRNVMIRRAYTARIIITCAYCIMGLACFFIIILPSFGISMRLTPNITDPGKPMPLQTYYIYDTTKRPQYEITFISQAVYILLAIMSYTGIDNFLGLLIFHICGQLDILKNRLTRLDKYINSRNMLKSCMIKHIRLLRTIGVIEDTYNITLLALFVYFAILFAFYGFRIIILFDEGNNLSITHLIYFICNVFTIFSHMCLYCALGEILMAQVSFILFIIKATFTYVILYNLFQSNYLHNVKIISDI</sequence>
<feature type="transmembrane region" description="Helical" evidence="10">
    <location>
        <begin position="308"/>
        <end position="325"/>
    </location>
</feature>
<dbReference type="OrthoDB" id="7634903at2759"/>
<dbReference type="PANTHER" id="PTHR21137">
    <property type="entry name" value="ODORANT RECEPTOR"/>
    <property type="match status" value="1"/>
</dbReference>
<dbReference type="GO" id="GO:0005886">
    <property type="term" value="C:plasma membrane"/>
    <property type="evidence" value="ECO:0007669"/>
    <property type="project" value="UniProtKB-SubCell"/>
</dbReference>
<evidence type="ECO:0000256" key="1">
    <source>
        <dbReference type="ARBA" id="ARBA00004651"/>
    </source>
</evidence>
<keyword evidence="7 10" id="KW-0472">Membrane</keyword>
<feature type="transmembrane region" description="Helical" evidence="10">
    <location>
        <begin position="2863"/>
        <end position="2887"/>
    </location>
</feature>
<feature type="transmembrane region" description="Helical" evidence="10">
    <location>
        <begin position="2899"/>
        <end position="2922"/>
    </location>
</feature>
<feature type="transmembrane region" description="Helical" evidence="10">
    <location>
        <begin position="2173"/>
        <end position="2198"/>
    </location>
</feature>
<accession>A0A836JX47</accession>
<feature type="transmembrane region" description="Helical" evidence="10">
    <location>
        <begin position="1697"/>
        <end position="1715"/>
    </location>
</feature>